<dbReference type="SUPFAM" id="SSF56235">
    <property type="entry name" value="N-terminal nucleophile aminohydrolases (Ntn hydrolases)"/>
    <property type="match status" value="1"/>
</dbReference>
<dbReference type="InterPro" id="IPR026869">
    <property type="entry name" value="EgtC-like"/>
</dbReference>
<keyword evidence="1 3" id="KW-0315">Glutamine amidotransferase</keyword>
<name>A0ABW8D8T0_9GAMM</name>
<dbReference type="Pfam" id="PF13230">
    <property type="entry name" value="GATase_4"/>
    <property type="match status" value="1"/>
</dbReference>
<dbReference type="PANTHER" id="PTHR43187:SF1">
    <property type="entry name" value="GLUTAMINE AMIDOTRANSFERASE DUG3-RELATED"/>
    <property type="match status" value="1"/>
</dbReference>
<organism evidence="3 4">
    <name type="scientific">Legionella lytica</name>
    <dbReference type="NCBI Taxonomy" id="96232"/>
    <lineage>
        <taxon>Bacteria</taxon>
        <taxon>Pseudomonadati</taxon>
        <taxon>Pseudomonadota</taxon>
        <taxon>Gammaproteobacteria</taxon>
        <taxon>Legionellales</taxon>
        <taxon>Legionellaceae</taxon>
        <taxon>Legionella</taxon>
    </lineage>
</organism>
<gene>
    <name evidence="3" type="ORF">ACD661_11170</name>
</gene>
<dbReference type="InterPro" id="IPR052373">
    <property type="entry name" value="Gamma-glu_amide_hydrolase"/>
</dbReference>
<dbReference type="EMBL" id="JBGORX010000004">
    <property type="protein sequence ID" value="MFJ1269121.1"/>
    <property type="molecule type" value="Genomic_DNA"/>
</dbReference>
<sequence length="267" mass="30578">MCRFVAYIGKEDILLSELLIKPSNSLVKQSLISRESRTVTNGDGFGLGWYTSYSKTPALFTSLFPAWNDQNLKYLAKNTRASIFFGHIRAASTGGISQFNCHPFIYKNWLFMHNGWIPHFEKVRRQIQNLLDDDIYNWIKGTTDSELIFALFLQLAKKIKIRNVSDIHAALFETLHVINNIVNTHYKNGVCYFNICITNGKHTVAFRYCTSAQAKPETMYFCEDAITKHVIITSEKLSSKEMKWIAIPRNTGLLVDSDFNISLKDLS</sequence>
<evidence type="ECO:0000259" key="2">
    <source>
        <dbReference type="PROSITE" id="PS51278"/>
    </source>
</evidence>
<feature type="domain" description="Glutamine amidotransferase type-2" evidence="2">
    <location>
        <begin position="2"/>
        <end position="267"/>
    </location>
</feature>
<evidence type="ECO:0000313" key="4">
    <source>
        <dbReference type="Proteomes" id="UP001615550"/>
    </source>
</evidence>
<dbReference type="InterPro" id="IPR017932">
    <property type="entry name" value="GATase_2_dom"/>
</dbReference>
<dbReference type="Gene3D" id="3.60.20.10">
    <property type="entry name" value="Glutamine Phosphoribosylpyrophosphate, subunit 1, domain 1"/>
    <property type="match status" value="1"/>
</dbReference>
<dbReference type="CDD" id="cd01908">
    <property type="entry name" value="YafJ"/>
    <property type="match status" value="1"/>
</dbReference>
<proteinExistence type="predicted"/>
<dbReference type="Proteomes" id="UP001615550">
    <property type="component" value="Unassembled WGS sequence"/>
</dbReference>
<evidence type="ECO:0000313" key="3">
    <source>
        <dbReference type="EMBL" id="MFJ1269121.1"/>
    </source>
</evidence>
<protein>
    <submittedName>
        <fullName evidence="3">Class II glutamine amidotransferase</fullName>
    </submittedName>
</protein>
<reference evidence="3 4" key="1">
    <citation type="submission" date="2024-08" db="EMBL/GenBank/DDBJ databases">
        <title>Draft Genome Sequence of Legionella lytica strain DSB2004, Isolated From a Fire Sprinkler System.</title>
        <authorList>
            <person name="Everhart A.D."/>
            <person name="Kidane D.T."/>
            <person name="Farone A.L."/>
            <person name="Farone M.B."/>
        </authorList>
    </citation>
    <scope>NUCLEOTIDE SEQUENCE [LARGE SCALE GENOMIC DNA]</scope>
    <source>
        <strain evidence="3 4">DSB2004</strain>
    </source>
</reference>
<comment type="caution">
    <text evidence="3">The sequence shown here is derived from an EMBL/GenBank/DDBJ whole genome shotgun (WGS) entry which is preliminary data.</text>
</comment>
<dbReference type="InterPro" id="IPR029055">
    <property type="entry name" value="Ntn_hydrolases_N"/>
</dbReference>
<accession>A0ABW8D8T0</accession>
<dbReference type="PANTHER" id="PTHR43187">
    <property type="entry name" value="GLUTAMINE AMIDOTRANSFERASE DUG3-RELATED"/>
    <property type="match status" value="1"/>
</dbReference>
<dbReference type="PROSITE" id="PS51278">
    <property type="entry name" value="GATASE_TYPE_2"/>
    <property type="match status" value="1"/>
</dbReference>
<keyword evidence="4" id="KW-1185">Reference proteome</keyword>
<evidence type="ECO:0000256" key="1">
    <source>
        <dbReference type="ARBA" id="ARBA00022962"/>
    </source>
</evidence>
<dbReference type="RefSeq" id="WP_400187946.1">
    <property type="nucleotide sequence ID" value="NZ_JBGORX010000004.1"/>
</dbReference>